<dbReference type="AlphaFoldDB" id="A0A914WM95"/>
<dbReference type="InterPro" id="IPR013907">
    <property type="entry name" value="Sds3"/>
</dbReference>
<feature type="coiled-coil region" evidence="6">
    <location>
        <begin position="65"/>
        <end position="92"/>
    </location>
</feature>
<dbReference type="SMART" id="SM01401">
    <property type="entry name" value="Sds3"/>
    <property type="match status" value="1"/>
</dbReference>
<evidence type="ECO:0000256" key="7">
    <source>
        <dbReference type="SAM" id="MobiDB-lite"/>
    </source>
</evidence>
<name>A0A914WM95_9BILA</name>
<evidence type="ECO:0000256" key="4">
    <source>
        <dbReference type="ARBA" id="ARBA00023163"/>
    </source>
</evidence>
<dbReference type="Proteomes" id="UP000887566">
    <property type="component" value="Unplaced"/>
</dbReference>
<dbReference type="WBParaSite" id="PSAMB.scaffold4450size14549.g24352.t1">
    <property type="protein sequence ID" value="PSAMB.scaffold4450size14549.g24352.t1"/>
    <property type="gene ID" value="PSAMB.scaffold4450size14549.g24352"/>
</dbReference>
<keyword evidence="8" id="KW-1185">Reference proteome</keyword>
<keyword evidence="3" id="KW-0805">Transcription regulation</keyword>
<proteinExistence type="predicted"/>
<feature type="region of interest" description="Disordered" evidence="7">
    <location>
        <begin position="1"/>
        <end position="49"/>
    </location>
</feature>
<dbReference type="PANTHER" id="PTHR21964">
    <property type="entry name" value="BREAST CANCER METASTASIS-SUPPRESSOR 1"/>
    <property type="match status" value="1"/>
</dbReference>
<dbReference type="GO" id="GO:0010468">
    <property type="term" value="P:regulation of gene expression"/>
    <property type="evidence" value="ECO:0007669"/>
    <property type="project" value="UniProtKB-ARBA"/>
</dbReference>
<organism evidence="8 9">
    <name type="scientific">Plectus sambesii</name>
    <dbReference type="NCBI Taxonomy" id="2011161"/>
    <lineage>
        <taxon>Eukaryota</taxon>
        <taxon>Metazoa</taxon>
        <taxon>Ecdysozoa</taxon>
        <taxon>Nematoda</taxon>
        <taxon>Chromadorea</taxon>
        <taxon>Plectida</taxon>
        <taxon>Plectina</taxon>
        <taxon>Plectoidea</taxon>
        <taxon>Plectidae</taxon>
        <taxon>Plectus</taxon>
    </lineage>
</organism>
<keyword evidence="4" id="KW-0804">Transcription</keyword>
<comment type="subcellular location">
    <subcellularLocation>
        <location evidence="1">Nucleus</location>
    </subcellularLocation>
</comment>
<evidence type="ECO:0000256" key="5">
    <source>
        <dbReference type="ARBA" id="ARBA00023242"/>
    </source>
</evidence>
<evidence type="ECO:0000256" key="2">
    <source>
        <dbReference type="ARBA" id="ARBA00022491"/>
    </source>
</evidence>
<dbReference type="Gene3D" id="1.20.5.1500">
    <property type="match status" value="1"/>
</dbReference>
<dbReference type="Pfam" id="PF08598">
    <property type="entry name" value="Sds3"/>
    <property type="match status" value="1"/>
</dbReference>
<sequence>MMNGESEQDEKTVRSTSRGPETPHRTPMRVTSDNEDSSDSEAEIDAGDYEKRRETNLRRLLVLEKQFAKLREELYKERMQQVERRQAELLDRVATDCVRKLALLEEEHARRLQVSEMVRRFQRDETDRVNVGRVETVYMDFENDKELLYDRVEADIREQVERLKREKLEADVSLALWMAGDAQRGKAKKKKPMKRRQVTVTGPYVVYSAREEDIDADWLAIRRATIEADISDRYDPS</sequence>
<keyword evidence="5" id="KW-0539">Nucleus</keyword>
<reference evidence="9" key="1">
    <citation type="submission" date="2022-11" db="UniProtKB">
        <authorList>
            <consortium name="WormBaseParasite"/>
        </authorList>
    </citation>
    <scope>IDENTIFICATION</scope>
</reference>
<evidence type="ECO:0000313" key="9">
    <source>
        <dbReference type="WBParaSite" id="PSAMB.scaffold4450size14549.g24352.t1"/>
    </source>
</evidence>
<evidence type="ECO:0000313" key="8">
    <source>
        <dbReference type="Proteomes" id="UP000887566"/>
    </source>
</evidence>
<protein>
    <submittedName>
        <fullName evidence="9">Uncharacterized protein</fullName>
    </submittedName>
</protein>
<dbReference type="GO" id="GO:0005654">
    <property type="term" value="C:nucleoplasm"/>
    <property type="evidence" value="ECO:0007669"/>
    <property type="project" value="UniProtKB-ARBA"/>
</dbReference>
<evidence type="ECO:0000256" key="6">
    <source>
        <dbReference type="SAM" id="Coils"/>
    </source>
</evidence>
<evidence type="ECO:0000256" key="3">
    <source>
        <dbReference type="ARBA" id="ARBA00023015"/>
    </source>
</evidence>
<evidence type="ECO:0000256" key="1">
    <source>
        <dbReference type="ARBA" id="ARBA00004123"/>
    </source>
</evidence>
<keyword evidence="2" id="KW-0678">Repressor</keyword>
<keyword evidence="6" id="KW-0175">Coiled coil</keyword>
<accession>A0A914WM95</accession>
<feature type="compositionally biased region" description="Acidic residues" evidence="7">
    <location>
        <begin position="33"/>
        <end position="47"/>
    </location>
</feature>